<dbReference type="OrthoDB" id="4225164at2759"/>
<name>A0A9W9JG71_9EURO</name>
<evidence type="ECO:0000313" key="2">
    <source>
        <dbReference type="Proteomes" id="UP001150942"/>
    </source>
</evidence>
<keyword evidence="2" id="KW-1185">Reference proteome</keyword>
<evidence type="ECO:0000313" key="1">
    <source>
        <dbReference type="EMBL" id="KAJ5195737.1"/>
    </source>
</evidence>
<dbReference type="Proteomes" id="UP001150942">
    <property type="component" value="Unassembled WGS sequence"/>
</dbReference>
<reference evidence="1" key="2">
    <citation type="journal article" date="2023" name="IMA Fungus">
        <title>Comparative genomic study of the Penicillium genus elucidates a diverse pangenome and 15 lateral gene transfer events.</title>
        <authorList>
            <person name="Petersen C."/>
            <person name="Sorensen T."/>
            <person name="Nielsen M.R."/>
            <person name="Sondergaard T.E."/>
            <person name="Sorensen J.L."/>
            <person name="Fitzpatrick D.A."/>
            <person name="Frisvad J.C."/>
            <person name="Nielsen K.L."/>
        </authorList>
    </citation>
    <scope>NUCLEOTIDE SEQUENCE</scope>
    <source>
        <strain evidence="1">IBT 20477</strain>
    </source>
</reference>
<dbReference type="AlphaFoldDB" id="A0A9W9JG71"/>
<organism evidence="1 2">
    <name type="scientific">Penicillium cf. viridicatum</name>
    <dbReference type="NCBI Taxonomy" id="2972119"/>
    <lineage>
        <taxon>Eukaryota</taxon>
        <taxon>Fungi</taxon>
        <taxon>Dikarya</taxon>
        <taxon>Ascomycota</taxon>
        <taxon>Pezizomycotina</taxon>
        <taxon>Eurotiomycetes</taxon>
        <taxon>Eurotiomycetidae</taxon>
        <taxon>Eurotiales</taxon>
        <taxon>Aspergillaceae</taxon>
        <taxon>Penicillium</taxon>
    </lineage>
</organism>
<accession>A0A9W9JG71</accession>
<sequence>MKIPPQPATVYELDRYGDPVLRSKVSATRDRVTKRNSTPYSLNGAQRRPGKAQVCIRGESTRSGSLNEMVRAYGQDPKFPMTIFSSSQGTDSERNKVPGCRFRKVSFLDETKVLETSAIGDGQRCIRLTAFITKNDEDHMDPKIYVEQRVYEGMSDNIIVHELAFGGRIQLDKEYVFLACGDEDRILGKRDLTLRIVSLEQENFNNYLRGHTTYYGYDIKDYIYVDDESISKESPHTAWRNMSQAPYKISLNAKDLQILRNAKQENRETMDVLSGEDIELLQLHFVGQGHSTEDNLSAGDLDVYVIYRP</sequence>
<gene>
    <name evidence="1" type="ORF">N7449_006216</name>
</gene>
<dbReference type="EMBL" id="JAPQKQ010000005">
    <property type="protein sequence ID" value="KAJ5195737.1"/>
    <property type="molecule type" value="Genomic_DNA"/>
</dbReference>
<comment type="caution">
    <text evidence="1">The sequence shown here is derived from an EMBL/GenBank/DDBJ whole genome shotgun (WGS) entry which is preliminary data.</text>
</comment>
<protein>
    <submittedName>
        <fullName evidence="1">Uncharacterized protein</fullName>
    </submittedName>
</protein>
<proteinExistence type="predicted"/>
<reference evidence="1" key="1">
    <citation type="submission" date="2022-11" db="EMBL/GenBank/DDBJ databases">
        <authorList>
            <person name="Petersen C."/>
        </authorList>
    </citation>
    <scope>NUCLEOTIDE SEQUENCE</scope>
    <source>
        <strain evidence="1">IBT 20477</strain>
    </source>
</reference>